<gene>
    <name evidence="12" type="ORF">BP00DRAFT_487895</name>
</gene>
<feature type="region of interest" description="Disordered" evidence="9">
    <location>
        <begin position="1"/>
        <end position="33"/>
    </location>
</feature>
<evidence type="ECO:0000256" key="10">
    <source>
        <dbReference type="SAM" id="Phobius"/>
    </source>
</evidence>
<dbReference type="InterPro" id="IPR013099">
    <property type="entry name" value="K_chnl_dom"/>
</dbReference>
<protein>
    <submittedName>
        <fullName evidence="12">Voltage-gated potassium channel</fullName>
    </submittedName>
</protein>
<dbReference type="SUPFAM" id="SSF81324">
    <property type="entry name" value="Voltage-gated potassium channels"/>
    <property type="match status" value="2"/>
</dbReference>
<proteinExistence type="inferred from homology"/>
<evidence type="ECO:0000256" key="2">
    <source>
        <dbReference type="ARBA" id="ARBA00022448"/>
    </source>
</evidence>
<dbReference type="GO" id="GO:0015271">
    <property type="term" value="F:outward rectifier potassium channel activity"/>
    <property type="evidence" value="ECO:0007669"/>
    <property type="project" value="TreeGrafter"/>
</dbReference>
<reference evidence="12 13" key="1">
    <citation type="submission" date="2018-02" db="EMBL/GenBank/DDBJ databases">
        <title>The genomes of Aspergillus section Nigri reveals drivers in fungal speciation.</title>
        <authorList>
            <consortium name="DOE Joint Genome Institute"/>
            <person name="Vesth T.C."/>
            <person name="Nybo J."/>
            <person name="Theobald S."/>
            <person name="Brandl J."/>
            <person name="Frisvad J.C."/>
            <person name="Nielsen K.F."/>
            <person name="Lyhne E.K."/>
            <person name="Kogle M.E."/>
            <person name="Kuo A."/>
            <person name="Riley R."/>
            <person name="Clum A."/>
            <person name="Nolan M."/>
            <person name="Lipzen A."/>
            <person name="Salamov A."/>
            <person name="Henrissat B."/>
            <person name="Wiebenga A."/>
            <person name="De vries R.P."/>
            <person name="Grigoriev I.V."/>
            <person name="Mortensen U.H."/>
            <person name="Andersen M.R."/>
            <person name="Baker S.E."/>
        </authorList>
    </citation>
    <scope>NUCLEOTIDE SEQUENCE [LARGE SCALE GENOMIC DNA]</scope>
    <source>
        <strain evidence="12 13">CBS 114.80</strain>
    </source>
</reference>
<evidence type="ECO:0000256" key="4">
    <source>
        <dbReference type="ARBA" id="ARBA00022989"/>
    </source>
</evidence>
<keyword evidence="2 8" id="KW-0813">Transport</keyword>
<evidence type="ECO:0000256" key="1">
    <source>
        <dbReference type="ARBA" id="ARBA00004141"/>
    </source>
</evidence>
<keyword evidence="7 8" id="KW-0407">Ion channel</keyword>
<feature type="transmembrane region" description="Helical" evidence="10">
    <location>
        <begin position="161"/>
        <end position="188"/>
    </location>
</feature>
<keyword evidence="3 8" id="KW-0812">Transmembrane</keyword>
<evidence type="ECO:0000256" key="7">
    <source>
        <dbReference type="ARBA" id="ARBA00023303"/>
    </source>
</evidence>
<sequence length="680" mass="75369">MPDSSSSPHTPQKRSLGEKLRSPFHPRPADDDEPQNWWIASTAIPLIAATTAPLANVMSIVALVSSWKVTVLTQTDSFGQPIQKSVGDPRWCIALNATSLACGLVGNLFLLFNFTRTVRYILALPVSIILWFLSTSILIGITAAMHVYSPPVSPNETYSQAYWSAVIAAVLYFILGVILLINMLGYVLGHYPQYFALTDGQRTLILQTTAFVVWLIIGAAIFSNVIGISFADALYFSDVTILTLGYGDITPTTPVARGLVFPYAVIGMIILGLVVNSVLQFAHDIQYKQVIRKHVERKRRATVSRSVSIEPGATSQLEYKPRHSGRPVRSTIDAFALMGRPKQVVMKEEKDRFDAMRAIQRETLFFRRWYNLVLSLIMFGIVWTIGAVAFWQMENITYFQALYFGFCSLLTIGYGDITPSTNAAKPFFIVWSLVAVPTMTTLISEMSDTIVAGFKHATDVAADWTVLPQSGRYAKFVRKIPPLYTALKHREEHKRVAEGFPIGPAAADGDRDPESGAKRSNHLSPSTSPQDGGGGSKPEAETVDQLANEPGPAEEGPVSNIQLAQKLALAIQRTTRDALNGEPKQYTYEEWVEFTRLIRATDPTSSVELHEDEYGVLNWDWIGETSPMLASQTEPEWVLHRLCESMIRCLDATAKTRGAGAREEDEPTLRKERAIKFAEG</sequence>
<evidence type="ECO:0000256" key="3">
    <source>
        <dbReference type="ARBA" id="ARBA00022692"/>
    </source>
</evidence>
<keyword evidence="13" id="KW-1185">Reference proteome</keyword>
<keyword evidence="5 8" id="KW-0406">Ion transport</keyword>
<keyword evidence="4 10" id="KW-1133">Transmembrane helix</keyword>
<evidence type="ECO:0000256" key="6">
    <source>
        <dbReference type="ARBA" id="ARBA00023136"/>
    </source>
</evidence>
<feature type="transmembrane region" description="Helical" evidence="10">
    <location>
        <begin position="397"/>
        <end position="415"/>
    </location>
</feature>
<dbReference type="PANTHER" id="PTHR11003:SF342">
    <property type="entry name" value="OUTWARD-RECTIFIER POTASSIUM CHANNEL TOK1"/>
    <property type="match status" value="1"/>
</dbReference>
<evidence type="ECO:0000256" key="9">
    <source>
        <dbReference type="SAM" id="MobiDB-lite"/>
    </source>
</evidence>
<accession>A0A2V5HZ82</accession>
<evidence type="ECO:0000256" key="5">
    <source>
        <dbReference type="ARBA" id="ARBA00023065"/>
    </source>
</evidence>
<dbReference type="GO" id="GO:0022841">
    <property type="term" value="F:potassium ion leak channel activity"/>
    <property type="evidence" value="ECO:0007669"/>
    <property type="project" value="TreeGrafter"/>
</dbReference>
<dbReference type="InterPro" id="IPR003280">
    <property type="entry name" value="2pore_dom_K_chnl"/>
</dbReference>
<feature type="domain" description="Potassium channel" evidence="11">
    <location>
        <begin position="210"/>
        <end position="281"/>
    </location>
</feature>
<dbReference type="Proteomes" id="UP000248817">
    <property type="component" value="Unassembled WGS sequence"/>
</dbReference>
<name>A0A2V5HZ82_9EURO</name>
<dbReference type="AlphaFoldDB" id="A0A2V5HZ82"/>
<dbReference type="GO" id="GO:0030322">
    <property type="term" value="P:stabilization of membrane potential"/>
    <property type="evidence" value="ECO:0007669"/>
    <property type="project" value="TreeGrafter"/>
</dbReference>
<dbReference type="PRINTS" id="PR01333">
    <property type="entry name" value="2POREKCHANEL"/>
</dbReference>
<feature type="transmembrane region" description="Helical" evidence="10">
    <location>
        <begin position="209"/>
        <end position="231"/>
    </location>
</feature>
<dbReference type="Gene3D" id="1.10.287.70">
    <property type="match status" value="2"/>
</dbReference>
<dbReference type="Pfam" id="PF07885">
    <property type="entry name" value="Ion_trans_2"/>
    <property type="match status" value="2"/>
</dbReference>
<evidence type="ECO:0000259" key="11">
    <source>
        <dbReference type="Pfam" id="PF07885"/>
    </source>
</evidence>
<feature type="compositionally biased region" description="Polar residues" evidence="9">
    <location>
        <begin position="1"/>
        <end position="10"/>
    </location>
</feature>
<feature type="domain" description="Potassium channel" evidence="11">
    <location>
        <begin position="378"/>
        <end position="450"/>
    </location>
</feature>
<feature type="transmembrane region" description="Helical" evidence="10">
    <location>
        <begin position="260"/>
        <end position="282"/>
    </location>
</feature>
<evidence type="ECO:0000313" key="13">
    <source>
        <dbReference type="Proteomes" id="UP000248817"/>
    </source>
</evidence>
<dbReference type="FunFam" id="1.10.287.70:FF:000182">
    <property type="entry name" value="Outward-rectifier potassium channel TOK1"/>
    <property type="match status" value="1"/>
</dbReference>
<dbReference type="GO" id="GO:0005886">
    <property type="term" value="C:plasma membrane"/>
    <property type="evidence" value="ECO:0007669"/>
    <property type="project" value="TreeGrafter"/>
</dbReference>
<feature type="transmembrane region" description="Helical" evidence="10">
    <location>
        <begin position="427"/>
        <end position="444"/>
    </location>
</feature>
<dbReference type="EMBL" id="KZ825526">
    <property type="protein sequence ID" value="PYI29789.1"/>
    <property type="molecule type" value="Genomic_DNA"/>
</dbReference>
<keyword evidence="6 10" id="KW-0472">Membrane</keyword>
<feature type="region of interest" description="Disordered" evidence="9">
    <location>
        <begin position="498"/>
        <end position="558"/>
    </location>
</feature>
<feature type="transmembrane region" description="Helical" evidence="10">
    <location>
        <begin position="369"/>
        <end position="391"/>
    </location>
</feature>
<organism evidence="12 13">
    <name type="scientific">Aspergillus indologenus CBS 114.80</name>
    <dbReference type="NCBI Taxonomy" id="1450541"/>
    <lineage>
        <taxon>Eukaryota</taxon>
        <taxon>Fungi</taxon>
        <taxon>Dikarya</taxon>
        <taxon>Ascomycota</taxon>
        <taxon>Pezizomycotina</taxon>
        <taxon>Eurotiomycetes</taxon>
        <taxon>Eurotiomycetidae</taxon>
        <taxon>Eurotiales</taxon>
        <taxon>Aspergillaceae</taxon>
        <taxon>Aspergillus</taxon>
        <taxon>Aspergillus subgen. Circumdati</taxon>
    </lineage>
</organism>
<feature type="transmembrane region" description="Helical" evidence="10">
    <location>
        <begin position="121"/>
        <end position="149"/>
    </location>
</feature>
<dbReference type="PANTHER" id="PTHR11003">
    <property type="entry name" value="POTASSIUM CHANNEL, SUBFAMILY K"/>
    <property type="match status" value="1"/>
</dbReference>
<comment type="subcellular location">
    <subcellularLocation>
        <location evidence="1">Membrane</location>
        <topology evidence="1">Multi-pass membrane protein</topology>
    </subcellularLocation>
</comment>
<evidence type="ECO:0000256" key="8">
    <source>
        <dbReference type="RuleBase" id="RU003857"/>
    </source>
</evidence>
<comment type="similarity">
    <text evidence="8">Belongs to the two pore domain potassium channel (TC 1.A.1.8) family.</text>
</comment>
<feature type="transmembrane region" description="Helical" evidence="10">
    <location>
        <begin position="93"/>
        <end position="114"/>
    </location>
</feature>
<feature type="compositionally biased region" description="Basic and acidic residues" evidence="9">
    <location>
        <begin position="508"/>
        <end position="517"/>
    </location>
</feature>
<evidence type="ECO:0000313" key="12">
    <source>
        <dbReference type="EMBL" id="PYI29789.1"/>
    </source>
</evidence>